<comment type="caution">
    <text evidence="3">The sequence shown here is derived from an EMBL/GenBank/DDBJ whole genome shotgun (WGS) entry which is preliminary data.</text>
</comment>
<organism evidence="3 4">
    <name type="scientific">Candidatus Fimiplasma intestinipullorum</name>
    <dbReference type="NCBI Taxonomy" id="2840825"/>
    <lineage>
        <taxon>Bacteria</taxon>
        <taxon>Bacillati</taxon>
        <taxon>Bacillota</taxon>
        <taxon>Clostridia</taxon>
        <taxon>Eubacteriales</taxon>
        <taxon>Candidatus Fimiplasma</taxon>
    </lineage>
</organism>
<dbReference type="GO" id="GO:0016491">
    <property type="term" value="F:oxidoreductase activity"/>
    <property type="evidence" value="ECO:0007669"/>
    <property type="project" value="UniProtKB-KW"/>
</dbReference>
<dbReference type="GO" id="GO:0005829">
    <property type="term" value="C:cytosol"/>
    <property type="evidence" value="ECO:0007669"/>
    <property type="project" value="TreeGrafter"/>
</dbReference>
<sequence>MQYTRLGSSGLQVSRLALGCMELGNVQKQPWHLNEEEGLAYIQGALARGIHFFDTADVYGQGESERILGKALAKYANRNEVVVATKVYYPLDQSLNGGGLSRKHIMAALDASLERLQMDYVDLYIIHRWDYQTPIEETMACLNDLVKSGKVHYIGASAMYAWQFQKAQYIAKHNGWTPFISMQNHYNLLYREDEREMIPLCQDLGVALTPYSPLAGGRLARDWFADTKRSQLDQSAKDKYDANEPVDHEIVNRVGELAKQKGVTRAQIALSYLLGHAQVAAPIIGGSRLTHLDDAIGALDIVLTPDERAYLEEAYQPHRIVGAL</sequence>
<reference evidence="3" key="1">
    <citation type="submission" date="2020-10" db="EMBL/GenBank/DDBJ databases">
        <authorList>
            <person name="Gilroy R."/>
        </authorList>
    </citation>
    <scope>NUCLEOTIDE SEQUENCE</scope>
    <source>
        <strain evidence="3">CHK195-11698</strain>
    </source>
</reference>
<name>A0A9D1L064_9FIRM</name>
<evidence type="ECO:0000259" key="2">
    <source>
        <dbReference type="Pfam" id="PF00248"/>
    </source>
</evidence>
<dbReference type="EMBL" id="DVMJ01000045">
    <property type="protein sequence ID" value="HIU13449.1"/>
    <property type="molecule type" value="Genomic_DNA"/>
</dbReference>
<dbReference type="PANTHER" id="PTHR43364">
    <property type="entry name" value="NADH-SPECIFIC METHYLGLYOXAL REDUCTASE-RELATED"/>
    <property type="match status" value="1"/>
</dbReference>
<evidence type="ECO:0000313" key="3">
    <source>
        <dbReference type="EMBL" id="HIU13449.1"/>
    </source>
</evidence>
<dbReference type="PRINTS" id="PR00069">
    <property type="entry name" value="ALDKETRDTASE"/>
</dbReference>
<proteinExistence type="predicted"/>
<dbReference type="PANTHER" id="PTHR43364:SF4">
    <property type="entry name" value="NAD(P)-LINKED OXIDOREDUCTASE SUPERFAMILY PROTEIN"/>
    <property type="match status" value="1"/>
</dbReference>
<protein>
    <submittedName>
        <fullName evidence="3">Aldo/keto reductase</fullName>
    </submittedName>
</protein>
<keyword evidence="1" id="KW-0560">Oxidoreductase</keyword>
<dbReference type="SUPFAM" id="SSF51430">
    <property type="entry name" value="NAD(P)-linked oxidoreductase"/>
    <property type="match status" value="1"/>
</dbReference>
<dbReference type="Proteomes" id="UP000824175">
    <property type="component" value="Unassembled WGS sequence"/>
</dbReference>
<dbReference type="FunFam" id="3.20.20.100:FF:000004">
    <property type="entry name" value="Oxidoreductase, aldo/keto reductase"/>
    <property type="match status" value="1"/>
</dbReference>
<reference evidence="3" key="2">
    <citation type="journal article" date="2021" name="PeerJ">
        <title>Extensive microbial diversity within the chicken gut microbiome revealed by metagenomics and culture.</title>
        <authorList>
            <person name="Gilroy R."/>
            <person name="Ravi A."/>
            <person name="Getino M."/>
            <person name="Pursley I."/>
            <person name="Horton D.L."/>
            <person name="Alikhan N.F."/>
            <person name="Baker D."/>
            <person name="Gharbi K."/>
            <person name="Hall N."/>
            <person name="Watson M."/>
            <person name="Adriaenssens E.M."/>
            <person name="Foster-Nyarko E."/>
            <person name="Jarju S."/>
            <person name="Secka A."/>
            <person name="Antonio M."/>
            <person name="Oren A."/>
            <person name="Chaudhuri R.R."/>
            <person name="La Ragione R."/>
            <person name="Hildebrand F."/>
            <person name="Pallen M.J."/>
        </authorList>
    </citation>
    <scope>NUCLEOTIDE SEQUENCE</scope>
    <source>
        <strain evidence="3">CHK195-11698</strain>
    </source>
</reference>
<accession>A0A9D1L064</accession>
<dbReference type="InterPro" id="IPR023210">
    <property type="entry name" value="NADP_OxRdtase_dom"/>
</dbReference>
<dbReference type="CDD" id="cd19079">
    <property type="entry name" value="AKR_EcYajO-like"/>
    <property type="match status" value="1"/>
</dbReference>
<evidence type="ECO:0000313" key="4">
    <source>
        <dbReference type="Proteomes" id="UP000824175"/>
    </source>
</evidence>
<dbReference type="AlphaFoldDB" id="A0A9D1L064"/>
<dbReference type="InterPro" id="IPR050523">
    <property type="entry name" value="AKR_Detox_Biosynth"/>
</dbReference>
<dbReference type="Pfam" id="PF00248">
    <property type="entry name" value="Aldo_ket_red"/>
    <property type="match status" value="1"/>
</dbReference>
<dbReference type="Gene3D" id="3.20.20.100">
    <property type="entry name" value="NADP-dependent oxidoreductase domain"/>
    <property type="match status" value="1"/>
</dbReference>
<dbReference type="InterPro" id="IPR020471">
    <property type="entry name" value="AKR"/>
</dbReference>
<evidence type="ECO:0000256" key="1">
    <source>
        <dbReference type="ARBA" id="ARBA00023002"/>
    </source>
</evidence>
<gene>
    <name evidence="3" type="ORF">IAD15_05210</name>
</gene>
<feature type="domain" description="NADP-dependent oxidoreductase" evidence="2">
    <location>
        <begin position="15"/>
        <end position="315"/>
    </location>
</feature>
<dbReference type="InterPro" id="IPR036812">
    <property type="entry name" value="NAD(P)_OxRdtase_dom_sf"/>
</dbReference>